<dbReference type="InterPro" id="IPR040167">
    <property type="entry name" value="TF_CP2-like"/>
</dbReference>
<feature type="transmembrane region" description="Helical" evidence="3">
    <location>
        <begin position="69"/>
        <end position="92"/>
    </location>
</feature>
<feature type="compositionally biased region" description="Basic and acidic residues" evidence="2">
    <location>
        <begin position="1"/>
        <end position="17"/>
    </location>
</feature>
<keyword evidence="1" id="KW-0238">DNA-binding</keyword>
<dbReference type="EMBL" id="JAXCGZ010009443">
    <property type="protein sequence ID" value="KAK7077284.1"/>
    <property type="molecule type" value="Genomic_DNA"/>
</dbReference>
<gene>
    <name evidence="5" type="primary">GRHL2_1</name>
    <name evidence="5" type="ORF">SK128_014222</name>
</gene>
<dbReference type="PROSITE" id="PS51968">
    <property type="entry name" value="GRH_CP2_DB"/>
    <property type="match status" value="1"/>
</dbReference>
<dbReference type="GO" id="GO:0001228">
    <property type="term" value="F:DNA-binding transcription activator activity, RNA polymerase II-specific"/>
    <property type="evidence" value="ECO:0007669"/>
    <property type="project" value="TreeGrafter"/>
</dbReference>
<keyword evidence="3" id="KW-0472">Membrane</keyword>
<dbReference type="GO" id="GO:0000978">
    <property type="term" value="F:RNA polymerase II cis-regulatory region sequence-specific DNA binding"/>
    <property type="evidence" value="ECO:0007669"/>
    <property type="project" value="TreeGrafter"/>
</dbReference>
<dbReference type="PANTHER" id="PTHR11037:SF20">
    <property type="entry name" value="PROTEIN GRAINYHEAD"/>
    <property type="match status" value="1"/>
</dbReference>
<name>A0AAN8XFJ0_HALRR</name>
<sequence>MTTELGAERKTRDEERRAAKRRMAATTRKKYEDLYHQPCERSEFYSMSDLLKQPVLFTPAEDLDKVSSVLLYGMVCIHVLYFNNLCIIIICLRYHKNKANA</sequence>
<proteinExistence type="predicted"/>
<evidence type="ECO:0000259" key="4">
    <source>
        <dbReference type="PROSITE" id="PS51968"/>
    </source>
</evidence>
<keyword evidence="6" id="KW-1185">Reference proteome</keyword>
<organism evidence="5 6">
    <name type="scientific">Halocaridina rubra</name>
    <name type="common">Hawaiian red shrimp</name>
    <dbReference type="NCBI Taxonomy" id="373956"/>
    <lineage>
        <taxon>Eukaryota</taxon>
        <taxon>Metazoa</taxon>
        <taxon>Ecdysozoa</taxon>
        <taxon>Arthropoda</taxon>
        <taxon>Crustacea</taxon>
        <taxon>Multicrustacea</taxon>
        <taxon>Malacostraca</taxon>
        <taxon>Eumalacostraca</taxon>
        <taxon>Eucarida</taxon>
        <taxon>Decapoda</taxon>
        <taxon>Pleocyemata</taxon>
        <taxon>Caridea</taxon>
        <taxon>Atyoidea</taxon>
        <taxon>Atyidae</taxon>
        <taxon>Halocaridina</taxon>
    </lineage>
</organism>
<evidence type="ECO:0000256" key="2">
    <source>
        <dbReference type="SAM" id="MobiDB-lite"/>
    </source>
</evidence>
<protein>
    <submittedName>
        <fullName evidence="5">Grainyhead-like protein 2</fullName>
    </submittedName>
</protein>
<keyword evidence="1" id="KW-0539">Nucleus</keyword>
<feature type="domain" description="Grh/CP2 DB" evidence="4">
    <location>
        <begin position="1"/>
        <end position="58"/>
    </location>
</feature>
<dbReference type="Proteomes" id="UP001381693">
    <property type="component" value="Unassembled WGS sequence"/>
</dbReference>
<dbReference type="GO" id="GO:0005634">
    <property type="term" value="C:nucleus"/>
    <property type="evidence" value="ECO:0007669"/>
    <property type="project" value="UniProtKB-SubCell"/>
</dbReference>
<comment type="caution">
    <text evidence="5">The sequence shown here is derived from an EMBL/GenBank/DDBJ whole genome shotgun (WGS) entry which is preliminary data.</text>
</comment>
<keyword evidence="3" id="KW-1133">Transmembrane helix</keyword>
<feature type="region of interest" description="Disordered" evidence="2">
    <location>
        <begin position="1"/>
        <end position="22"/>
    </location>
</feature>
<dbReference type="InterPro" id="IPR007604">
    <property type="entry name" value="CP2"/>
</dbReference>
<reference evidence="5 6" key="1">
    <citation type="submission" date="2023-11" db="EMBL/GenBank/DDBJ databases">
        <title>Halocaridina rubra genome assembly.</title>
        <authorList>
            <person name="Smith C."/>
        </authorList>
    </citation>
    <scope>NUCLEOTIDE SEQUENCE [LARGE SCALE GENOMIC DNA]</scope>
    <source>
        <strain evidence="5">EP-1</strain>
        <tissue evidence="5">Whole</tissue>
    </source>
</reference>
<keyword evidence="3" id="KW-0812">Transmembrane</keyword>
<evidence type="ECO:0000256" key="1">
    <source>
        <dbReference type="PROSITE-ProRule" id="PRU01313"/>
    </source>
</evidence>
<evidence type="ECO:0000313" key="5">
    <source>
        <dbReference type="EMBL" id="KAK7077284.1"/>
    </source>
</evidence>
<evidence type="ECO:0000313" key="6">
    <source>
        <dbReference type="Proteomes" id="UP001381693"/>
    </source>
</evidence>
<dbReference type="PANTHER" id="PTHR11037">
    <property type="entry name" value="TRANSCRIPTION FACTOR CP2"/>
    <property type="match status" value="1"/>
</dbReference>
<comment type="subcellular location">
    <subcellularLocation>
        <location evidence="1">Nucleus</location>
    </subcellularLocation>
</comment>
<accession>A0AAN8XFJ0</accession>
<evidence type="ECO:0000256" key="3">
    <source>
        <dbReference type="SAM" id="Phobius"/>
    </source>
</evidence>
<dbReference type="AlphaFoldDB" id="A0AAN8XFJ0"/>